<keyword evidence="4" id="KW-1185">Reference proteome</keyword>
<evidence type="ECO:0000313" key="3">
    <source>
        <dbReference type="EMBL" id="CAD7251555.1"/>
    </source>
</evidence>
<dbReference type="InterPro" id="IPR006190">
    <property type="entry name" value="SAF_AFP_Neu5Ac"/>
</dbReference>
<feature type="domain" description="AFP-like" evidence="2">
    <location>
        <begin position="346"/>
        <end position="403"/>
    </location>
</feature>
<dbReference type="CDD" id="cd11615">
    <property type="entry name" value="SAF_NeuB_like"/>
    <property type="match status" value="1"/>
</dbReference>
<dbReference type="SMART" id="SM00858">
    <property type="entry name" value="SAF"/>
    <property type="match status" value="1"/>
</dbReference>
<dbReference type="Pfam" id="PF03102">
    <property type="entry name" value="NeuB"/>
    <property type="match status" value="1"/>
</dbReference>
<dbReference type="InterPro" id="IPR057736">
    <property type="entry name" value="SAF_PseI/NeuA/NeuB"/>
</dbReference>
<evidence type="ECO:0000313" key="4">
    <source>
        <dbReference type="Proteomes" id="UP000677054"/>
    </source>
</evidence>
<proteinExistence type="predicted"/>
<dbReference type="InterPro" id="IPR013785">
    <property type="entry name" value="Aldolase_TIM"/>
</dbReference>
<dbReference type="InterPro" id="IPR013132">
    <property type="entry name" value="PseI/NeuA/B-like_N"/>
</dbReference>
<dbReference type="Gene3D" id="3.20.20.70">
    <property type="entry name" value="Aldolase class I"/>
    <property type="match status" value="1"/>
</dbReference>
<dbReference type="AlphaFoldDB" id="A0A7R9ACW2"/>
<dbReference type="EMBL" id="CAJPEV010003631">
    <property type="protein sequence ID" value="CAG0900197.1"/>
    <property type="molecule type" value="Genomic_DNA"/>
</dbReference>
<dbReference type="EMBL" id="LR903148">
    <property type="protein sequence ID" value="CAD7251555.1"/>
    <property type="molecule type" value="Genomic_DNA"/>
</dbReference>
<dbReference type="Proteomes" id="UP000677054">
    <property type="component" value="Unassembled WGS sequence"/>
</dbReference>
<organism evidence="3">
    <name type="scientific">Darwinula stevensoni</name>
    <dbReference type="NCBI Taxonomy" id="69355"/>
    <lineage>
        <taxon>Eukaryota</taxon>
        <taxon>Metazoa</taxon>
        <taxon>Ecdysozoa</taxon>
        <taxon>Arthropoda</taxon>
        <taxon>Crustacea</taxon>
        <taxon>Oligostraca</taxon>
        <taxon>Ostracoda</taxon>
        <taxon>Podocopa</taxon>
        <taxon>Podocopida</taxon>
        <taxon>Darwinulocopina</taxon>
        <taxon>Darwinuloidea</taxon>
        <taxon>Darwinulidae</taxon>
        <taxon>Darwinula</taxon>
    </lineage>
</organism>
<evidence type="ECO:0000256" key="1">
    <source>
        <dbReference type="SAM" id="MobiDB-lite"/>
    </source>
</evidence>
<dbReference type="InterPro" id="IPR051690">
    <property type="entry name" value="PseI-like"/>
</dbReference>
<dbReference type="PANTHER" id="PTHR42966">
    <property type="entry name" value="N-ACETYLNEURAMINATE SYNTHASE"/>
    <property type="match status" value="1"/>
</dbReference>
<accession>A0A7R9ACW2</accession>
<protein>
    <recommendedName>
        <fullName evidence="2">AFP-like domain-containing protein</fullName>
    </recommendedName>
</protein>
<feature type="region of interest" description="Disordered" evidence="1">
    <location>
        <begin position="1"/>
        <end position="37"/>
    </location>
</feature>
<dbReference type="PANTHER" id="PTHR42966:SF1">
    <property type="entry name" value="SIALIC ACID SYNTHASE"/>
    <property type="match status" value="1"/>
</dbReference>
<dbReference type="GO" id="GO:0047444">
    <property type="term" value="F:N-acylneuraminate-9-phosphate synthase activity"/>
    <property type="evidence" value="ECO:0007669"/>
    <property type="project" value="TreeGrafter"/>
</dbReference>
<evidence type="ECO:0000259" key="2">
    <source>
        <dbReference type="PROSITE" id="PS50844"/>
    </source>
</evidence>
<dbReference type="Gene3D" id="3.90.1210.10">
    <property type="entry name" value="Antifreeze-like/N-acetylneuraminic acid synthase C-terminal domain"/>
    <property type="match status" value="1"/>
</dbReference>
<dbReference type="SUPFAM" id="SSF51269">
    <property type="entry name" value="AFP III-like domain"/>
    <property type="match status" value="1"/>
</dbReference>
<dbReference type="GO" id="GO:0016051">
    <property type="term" value="P:carbohydrate biosynthetic process"/>
    <property type="evidence" value="ECO:0007669"/>
    <property type="project" value="InterPro"/>
</dbReference>
<sequence>MSAAPSETCEIPLQGRPPSRCNGSIQPGKPADGSAMGCSPESFGGFEESTQRSPVTVTLAPGLRIGAGEPCLVIAEIGQNHQGDIRIAEKLIRVAKEAGAGCAKLQKRSLPDGFTSRVLRTPYDSPNSWGETYEAHKRHLEFTEEQVRHLRDYAWNEVGIPLIATPMDIPSADLLQRLDAPFFKIGSGDTNNFLLLDHVASFGKPMLVSTGMQSMETVRAVYELLKDRVPLVLLQCTSAYPSPAEAVNLNVLRTYQREFPEAIIGYSGHELGMVATLGAVAMGAKVVERHITLDKTWKGSDHEVSLEPRELTRLVESIREMEACFGDGVKRIVPCEWGTKVKLGKTVVSSRFIPAGTVLQNQHLSIKVAQEDGVLPENYQMVVGRVLGRDLEPDMSIKEEYLK</sequence>
<dbReference type="SUPFAM" id="SSF51569">
    <property type="entry name" value="Aldolase"/>
    <property type="match status" value="1"/>
</dbReference>
<dbReference type="InterPro" id="IPR036732">
    <property type="entry name" value="AFP_Neu5c_C_sf"/>
</dbReference>
<name>A0A7R9ACW2_9CRUS</name>
<reference evidence="3" key="1">
    <citation type="submission" date="2020-11" db="EMBL/GenBank/DDBJ databases">
        <authorList>
            <person name="Tran Van P."/>
        </authorList>
    </citation>
    <scope>NUCLEOTIDE SEQUENCE</scope>
</reference>
<dbReference type="PROSITE" id="PS50844">
    <property type="entry name" value="AFP_LIKE"/>
    <property type="match status" value="1"/>
</dbReference>
<dbReference type="Pfam" id="PF08666">
    <property type="entry name" value="SAF"/>
    <property type="match status" value="1"/>
</dbReference>
<dbReference type="InterPro" id="IPR013974">
    <property type="entry name" value="SAF"/>
</dbReference>
<gene>
    <name evidence="3" type="ORF">DSTB1V02_LOCUS11321</name>
</gene>
<dbReference type="OrthoDB" id="9928645at2759"/>